<accession>A0A1I2FPY2</accession>
<evidence type="ECO:0000256" key="6">
    <source>
        <dbReference type="ARBA" id="ARBA00038076"/>
    </source>
</evidence>
<evidence type="ECO:0000256" key="5">
    <source>
        <dbReference type="ARBA" id="ARBA00023136"/>
    </source>
</evidence>
<evidence type="ECO:0000259" key="8">
    <source>
        <dbReference type="Pfam" id="PF02687"/>
    </source>
</evidence>
<name>A0A1I2FPY2_9BACT</name>
<dbReference type="PANTHER" id="PTHR30572:SF4">
    <property type="entry name" value="ABC TRANSPORTER PERMEASE YTRF"/>
    <property type="match status" value="1"/>
</dbReference>
<dbReference type="STRING" id="662367.SAMN05216167_1274"/>
<comment type="subcellular location">
    <subcellularLocation>
        <location evidence="1">Cell membrane</location>
        <topology evidence="1">Multi-pass membrane protein</topology>
    </subcellularLocation>
</comment>
<keyword evidence="3 7" id="KW-0812">Transmembrane</keyword>
<evidence type="ECO:0000256" key="7">
    <source>
        <dbReference type="SAM" id="Phobius"/>
    </source>
</evidence>
<keyword evidence="5 7" id="KW-0472">Membrane</keyword>
<evidence type="ECO:0000256" key="3">
    <source>
        <dbReference type="ARBA" id="ARBA00022692"/>
    </source>
</evidence>
<dbReference type="Pfam" id="PF12704">
    <property type="entry name" value="MacB_PCD"/>
    <property type="match status" value="1"/>
</dbReference>
<dbReference type="GO" id="GO:0022857">
    <property type="term" value="F:transmembrane transporter activity"/>
    <property type="evidence" value="ECO:0007669"/>
    <property type="project" value="TreeGrafter"/>
</dbReference>
<dbReference type="InterPro" id="IPR050250">
    <property type="entry name" value="Macrolide_Exporter_MacB"/>
</dbReference>
<feature type="transmembrane region" description="Helical" evidence="7">
    <location>
        <begin position="106"/>
        <end position="130"/>
    </location>
</feature>
<gene>
    <name evidence="10" type="ORF">SAMN05216167_1274</name>
</gene>
<keyword evidence="2" id="KW-1003">Cell membrane</keyword>
<comment type="similarity">
    <text evidence="6">Belongs to the ABC-4 integral membrane protein family.</text>
</comment>
<protein>
    <submittedName>
        <fullName evidence="10">FtsX-like permease family protein</fullName>
    </submittedName>
</protein>
<evidence type="ECO:0000256" key="2">
    <source>
        <dbReference type="ARBA" id="ARBA00022475"/>
    </source>
</evidence>
<feature type="transmembrane region" description="Helical" evidence="7">
    <location>
        <begin position="12"/>
        <end position="34"/>
    </location>
</feature>
<dbReference type="GO" id="GO:0005886">
    <property type="term" value="C:plasma membrane"/>
    <property type="evidence" value="ECO:0007669"/>
    <property type="project" value="UniProtKB-SubCell"/>
</dbReference>
<evidence type="ECO:0000313" key="11">
    <source>
        <dbReference type="Proteomes" id="UP000198598"/>
    </source>
</evidence>
<keyword evidence="11" id="KW-1185">Reference proteome</keyword>
<dbReference type="AlphaFoldDB" id="A0A1I2FPY2"/>
<feature type="transmembrane region" description="Helical" evidence="7">
    <location>
        <begin position="156"/>
        <end position="175"/>
    </location>
</feature>
<dbReference type="EMBL" id="FOLQ01000027">
    <property type="protein sequence ID" value="SFF06837.1"/>
    <property type="molecule type" value="Genomic_DNA"/>
</dbReference>
<dbReference type="InterPro" id="IPR003838">
    <property type="entry name" value="ABC3_permease_C"/>
</dbReference>
<evidence type="ECO:0000313" key="10">
    <source>
        <dbReference type="EMBL" id="SFF06837.1"/>
    </source>
</evidence>
<evidence type="ECO:0000256" key="1">
    <source>
        <dbReference type="ARBA" id="ARBA00004651"/>
    </source>
</evidence>
<evidence type="ECO:0000259" key="9">
    <source>
        <dbReference type="Pfam" id="PF12704"/>
    </source>
</evidence>
<feature type="transmembrane region" description="Helical" evidence="7">
    <location>
        <begin position="68"/>
        <end position="86"/>
    </location>
</feature>
<organism evidence="10 11">
    <name type="scientific">Spirosoma endophyticum</name>
    <dbReference type="NCBI Taxonomy" id="662367"/>
    <lineage>
        <taxon>Bacteria</taxon>
        <taxon>Pseudomonadati</taxon>
        <taxon>Bacteroidota</taxon>
        <taxon>Cytophagia</taxon>
        <taxon>Cytophagales</taxon>
        <taxon>Cytophagaceae</taxon>
        <taxon>Spirosoma</taxon>
    </lineage>
</organism>
<keyword evidence="4 7" id="KW-1133">Transmembrane helix</keyword>
<dbReference type="PANTHER" id="PTHR30572">
    <property type="entry name" value="MEMBRANE COMPONENT OF TRANSPORTER-RELATED"/>
    <property type="match status" value="1"/>
</dbReference>
<dbReference type="Proteomes" id="UP000198598">
    <property type="component" value="Unassembled WGS sequence"/>
</dbReference>
<proteinExistence type="inferred from homology"/>
<evidence type="ECO:0000256" key="4">
    <source>
        <dbReference type="ARBA" id="ARBA00022989"/>
    </source>
</evidence>
<reference evidence="10 11" key="1">
    <citation type="submission" date="2016-10" db="EMBL/GenBank/DDBJ databases">
        <authorList>
            <person name="de Groot N.N."/>
        </authorList>
    </citation>
    <scope>NUCLEOTIDE SEQUENCE [LARGE SCALE GENOMIC DNA]</scope>
    <source>
        <strain evidence="10 11">DSM 26130</strain>
    </source>
</reference>
<feature type="domain" description="ABC3 transporter permease C-terminal" evidence="8">
    <location>
        <begin position="18"/>
        <end position="131"/>
    </location>
</feature>
<dbReference type="InterPro" id="IPR025857">
    <property type="entry name" value="MacB_PCD"/>
</dbReference>
<dbReference type="Pfam" id="PF02687">
    <property type="entry name" value="FtsX"/>
    <property type="match status" value="1"/>
</dbReference>
<sequence length="390" mass="42843">MMEAEPNGDGKTVYLLLAIAFFIVLIAWVNYINLATARAINRAKEVGVWKAVGSLRGQLIGQFMTESVLLNALAVSLALLLVVLTLPTFNELSGQQLSPSLFYSRLFWWPLTGLFVVGSFFSGLYPAIVLSGFKPIAVLKGQVSTSRQGVNLRKSLVVFHFAASLFLLVGTLAVFQQISFMRKQSLGININQTLVLNPPLVTNDSTFMRQLAAFKAELMRQSTIRSVTVSSIVPGQGSDFNAGGIRSKGVDESKGKQYRIIGIDHDFINAYELKLLAGRNFSKAFGSDPKAVVFNKIAIQQLGFADPAQAIGQQIDFWGDIFTIVGVTDNFHQQSLRDAFDPLMLVLKPDVRGFFSIKLNTGELTKQIAGIRAEWNRFFPGNPVRLLVSG</sequence>
<feature type="domain" description="MacB-like periplasmic core" evidence="9">
    <location>
        <begin position="166"/>
        <end position="340"/>
    </location>
</feature>